<dbReference type="SUPFAM" id="SSF52047">
    <property type="entry name" value="RNI-like"/>
    <property type="match status" value="1"/>
</dbReference>
<dbReference type="Proteomes" id="UP001140091">
    <property type="component" value="Unassembled WGS sequence"/>
</dbReference>
<gene>
    <name evidence="1" type="ORF">H1R20_g11398</name>
</gene>
<name>A0A9W8IZE3_9AGAR</name>
<evidence type="ECO:0000313" key="1">
    <source>
        <dbReference type="EMBL" id="KAJ2925696.1"/>
    </source>
</evidence>
<dbReference type="OrthoDB" id="3054858at2759"/>
<accession>A0A9W8IZE3</accession>
<sequence>MQDILELKNLQRLSFSSFDHTTVGLGYFKELESLPNIKTLGLGSLPGGRSAAEEKGPTESFHNFPALENLSFTSYNRGAVQILSQLQSNTLKTIAFNHTAGKYDDEEEFDWDSEFSGELLSFVTDKQFGSLTKLQINSWGTVDPIWLNPLLQIRGMETFDLEFARCSYLTDEMVEAMTSAWPRLEVFRLYVEDGLCQPSIQSFQSFAKHCPNLQSLSLDFDTSVVPSYESHHESSNILPLENISVFSVSSCACIHRKDVQGLTEYLRARLPSLVFAFVENRDNRIMGLCYDSRDWSGVFSGLMELNAEERRSLKNILQPL</sequence>
<proteinExistence type="predicted"/>
<reference evidence="1" key="1">
    <citation type="submission" date="2022-06" db="EMBL/GenBank/DDBJ databases">
        <title>Genome Sequence of Candolleomyces eurysporus.</title>
        <authorList>
            <person name="Buettner E."/>
        </authorList>
    </citation>
    <scope>NUCLEOTIDE SEQUENCE</scope>
    <source>
        <strain evidence="1">VTCC 930004</strain>
    </source>
</reference>
<keyword evidence="2" id="KW-1185">Reference proteome</keyword>
<evidence type="ECO:0000313" key="2">
    <source>
        <dbReference type="Proteomes" id="UP001140091"/>
    </source>
</evidence>
<dbReference type="InterPro" id="IPR032675">
    <property type="entry name" value="LRR_dom_sf"/>
</dbReference>
<dbReference type="Gene3D" id="3.80.10.10">
    <property type="entry name" value="Ribonuclease Inhibitor"/>
    <property type="match status" value="1"/>
</dbReference>
<dbReference type="AlphaFoldDB" id="A0A9W8IZE3"/>
<dbReference type="EMBL" id="JANBPK010001129">
    <property type="protein sequence ID" value="KAJ2925696.1"/>
    <property type="molecule type" value="Genomic_DNA"/>
</dbReference>
<feature type="non-terminal residue" evidence="1">
    <location>
        <position position="320"/>
    </location>
</feature>
<protein>
    <submittedName>
        <fullName evidence="1">Uncharacterized protein</fullName>
    </submittedName>
</protein>
<organism evidence="1 2">
    <name type="scientific">Candolleomyces eurysporus</name>
    <dbReference type="NCBI Taxonomy" id="2828524"/>
    <lineage>
        <taxon>Eukaryota</taxon>
        <taxon>Fungi</taxon>
        <taxon>Dikarya</taxon>
        <taxon>Basidiomycota</taxon>
        <taxon>Agaricomycotina</taxon>
        <taxon>Agaricomycetes</taxon>
        <taxon>Agaricomycetidae</taxon>
        <taxon>Agaricales</taxon>
        <taxon>Agaricineae</taxon>
        <taxon>Psathyrellaceae</taxon>
        <taxon>Candolleomyces</taxon>
    </lineage>
</organism>
<comment type="caution">
    <text evidence="1">The sequence shown here is derived from an EMBL/GenBank/DDBJ whole genome shotgun (WGS) entry which is preliminary data.</text>
</comment>